<dbReference type="SMART" id="SM00248">
    <property type="entry name" value="ANK"/>
    <property type="match status" value="13"/>
</dbReference>
<proteinExistence type="predicted"/>
<evidence type="ECO:0000256" key="7">
    <source>
        <dbReference type="PROSITE-ProRule" id="PRU00207"/>
    </source>
</evidence>
<dbReference type="Pfam" id="PF12796">
    <property type="entry name" value="Ank_2"/>
    <property type="match status" value="3"/>
</dbReference>
<dbReference type="GO" id="GO:0008270">
    <property type="term" value="F:zinc ion binding"/>
    <property type="evidence" value="ECO:0007669"/>
    <property type="project" value="UniProtKB-KW"/>
</dbReference>
<dbReference type="PROSITE" id="PS50145">
    <property type="entry name" value="ZF_TRAF"/>
    <property type="match status" value="6"/>
</dbReference>
<keyword evidence="4 7" id="KW-0862">Zinc</keyword>
<feature type="repeat" description="ANK" evidence="6">
    <location>
        <begin position="875"/>
        <end position="907"/>
    </location>
</feature>
<feature type="domain" description="TRAF-type" evidence="9">
    <location>
        <begin position="2126"/>
        <end position="2158"/>
    </location>
</feature>
<dbReference type="PROSITE" id="PS50088">
    <property type="entry name" value="ANK_REPEAT"/>
    <property type="match status" value="6"/>
</dbReference>
<gene>
    <name evidence="10" type="ORF">PC118_g1028</name>
</gene>
<feature type="zinc finger region" description="TRAF-type" evidence="7">
    <location>
        <begin position="1957"/>
        <end position="2011"/>
    </location>
</feature>
<feature type="domain" description="TRAF-type" evidence="9">
    <location>
        <begin position="1957"/>
        <end position="2011"/>
    </location>
</feature>
<feature type="domain" description="TRAF-type" evidence="9">
    <location>
        <begin position="1863"/>
        <end position="1916"/>
    </location>
</feature>
<dbReference type="SUPFAM" id="SSF48403">
    <property type="entry name" value="Ankyrin repeat"/>
    <property type="match status" value="3"/>
</dbReference>
<keyword evidence="1 7" id="KW-0479">Metal-binding</keyword>
<feature type="domain" description="TRAF-type" evidence="9">
    <location>
        <begin position="2040"/>
        <end position="2085"/>
    </location>
</feature>
<feature type="repeat" description="ANK" evidence="6">
    <location>
        <begin position="842"/>
        <end position="874"/>
    </location>
</feature>
<dbReference type="SUPFAM" id="SSF49599">
    <property type="entry name" value="TRAF domain-like"/>
    <property type="match status" value="1"/>
</dbReference>
<keyword evidence="8" id="KW-0175">Coiled coil</keyword>
<dbReference type="InterPro" id="IPR036770">
    <property type="entry name" value="Ankyrin_rpt-contain_sf"/>
</dbReference>
<evidence type="ECO:0000256" key="4">
    <source>
        <dbReference type="ARBA" id="ARBA00022833"/>
    </source>
</evidence>
<feature type="zinc finger region" description="TRAF-type" evidence="7">
    <location>
        <begin position="1863"/>
        <end position="1916"/>
    </location>
</feature>
<name>A0A8T1GTU0_9STRA</name>
<feature type="repeat" description="ANK" evidence="6">
    <location>
        <begin position="1295"/>
        <end position="1320"/>
    </location>
</feature>
<dbReference type="Gene3D" id="1.25.40.20">
    <property type="entry name" value="Ankyrin repeat-containing domain"/>
    <property type="match status" value="5"/>
</dbReference>
<evidence type="ECO:0000313" key="10">
    <source>
        <dbReference type="EMBL" id="KAG2998936.1"/>
    </source>
</evidence>
<reference evidence="10" key="1">
    <citation type="submission" date="2018-10" db="EMBL/GenBank/DDBJ databases">
        <title>Effector identification in a new, highly contiguous assembly of the strawberry crown rot pathogen Phytophthora cactorum.</title>
        <authorList>
            <person name="Armitage A.D."/>
            <person name="Nellist C.F."/>
            <person name="Bates H."/>
            <person name="Vickerstaff R.J."/>
            <person name="Harrison R.J."/>
        </authorList>
    </citation>
    <scope>NUCLEOTIDE SEQUENCE</scope>
    <source>
        <strain evidence="10">P415</strain>
    </source>
</reference>
<feature type="repeat" description="ANK" evidence="6">
    <location>
        <begin position="1673"/>
        <end position="1706"/>
    </location>
</feature>
<feature type="domain" description="TRAF-type" evidence="9">
    <location>
        <begin position="713"/>
        <end position="759"/>
    </location>
</feature>
<dbReference type="PROSITE" id="PS50096">
    <property type="entry name" value="IQ"/>
    <property type="match status" value="1"/>
</dbReference>
<evidence type="ECO:0000256" key="1">
    <source>
        <dbReference type="ARBA" id="ARBA00022723"/>
    </source>
</evidence>
<evidence type="ECO:0000256" key="8">
    <source>
        <dbReference type="SAM" id="Coils"/>
    </source>
</evidence>
<evidence type="ECO:0000256" key="2">
    <source>
        <dbReference type="ARBA" id="ARBA00022737"/>
    </source>
</evidence>
<feature type="zinc finger region" description="TRAF-type" evidence="7">
    <location>
        <begin position="2040"/>
        <end position="2085"/>
    </location>
</feature>
<protein>
    <recommendedName>
        <fullName evidence="9">TRAF-type domain-containing protein</fullName>
    </recommendedName>
</protein>
<dbReference type="PANTHER" id="PTHR24198:SF165">
    <property type="entry name" value="ANKYRIN REPEAT-CONTAINING PROTEIN-RELATED"/>
    <property type="match status" value="1"/>
</dbReference>
<comment type="caution">
    <text evidence="10">The sequence shown here is derived from an EMBL/GenBank/DDBJ whole genome shotgun (WGS) entry which is preliminary data.</text>
</comment>
<dbReference type="Pfam" id="PF00023">
    <property type="entry name" value="Ank"/>
    <property type="match status" value="1"/>
</dbReference>
<dbReference type="Gene3D" id="3.30.40.10">
    <property type="entry name" value="Zinc/RING finger domain, C3HC4 (zinc finger)"/>
    <property type="match status" value="7"/>
</dbReference>
<dbReference type="VEuPathDB" id="FungiDB:PC110_g4088"/>
<dbReference type="InterPro" id="IPR002110">
    <property type="entry name" value="Ankyrin_rpt"/>
</dbReference>
<dbReference type="InterPro" id="IPR013083">
    <property type="entry name" value="Znf_RING/FYVE/PHD"/>
</dbReference>
<feature type="zinc finger region" description="TRAF-type" evidence="7">
    <location>
        <begin position="1779"/>
        <end position="1830"/>
    </location>
</feature>
<feature type="zinc finger region" description="TRAF-type" evidence="7">
    <location>
        <begin position="2126"/>
        <end position="2158"/>
    </location>
</feature>
<feature type="repeat" description="ANK" evidence="6">
    <location>
        <begin position="1639"/>
        <end position="1671"/>
    </location>
</feature>
<evidence type="ECO:0000256" key="6">
    <source>
        <dbReference type="PROSITE-ProRule" id="PRU00023"/>
    </source>
</evidence>
<feature type="coiled-coil region" evidence="8">
    <location>
        <begin position="1257"/>
        <end position="1289"/>
    </location>
</feature>
<dbReference type="PROSITE" id="PS50297">
    <property type="entry name" value="ANK_REP_REGION"/>
    <property type="match status" value="3"/>
</dbReference>
<keyword evidence="2" id="KW-0677">Repeat</keyword>
<organism evidence="10 11">
    <name type="scientific">Phytophthora cactorum</name>
    <dbReference type="NCBI Taxonomy" id="29920"/>
    <lineage>
        <taxon>Eukaryota</taxon>
        <taxon>Sar</taxon>
        <taxon>Stramenopiles</taxon>
        <taxon>Oomycota</taxon>
        <taxon>Peronosporomycetes</taxon>
        <taxon>Peronosporales</taxon>
        <taxon>Peronosporaceae</taxon>
        <taxon>Phytophthora</taxon>
    </lineage>
</organism>
<dbReference type="Proteomes" id="UP000697107">
    <property type="component" value="Unassembled WGS sequence"/>
</dbReference>
<keyword evidence="5 6" id="KW-0040">ANK repeat</keyword>
<keyword evidence="3 7" id="KW-0863">Zinc-finger</keyword>
<evidence type="ECO:0000256" key="3">
    <source>
        <dbReference type="ARBA" id="ARBA00022771"/>
    </source>
</evidence>
<dbReference type="EMBL" id="RCML01000012">
    <property type="protein sequence ID" value="KAG2998936.1"/>
    <property type="molecule type" value="Genomic_DNA"/>
</dbReference>
<evidence type="ECO:0000259" key="9">
    <source>
        <dbReference type="PROSITE" id="PS50145"/>
    </source>
</evidence>
<dbReference type="PANTHER" id="PTHR24198">
    <property type="entry name" value="ANKYRIN REPEAT AND PROTEIN KINASE DOMAIN-CONTAINING PROTEIN"/>
    <property type="match status" value="1"/>
</dbReference>
<feature type="domain" description="TRAF-type" evidence="9">
    <location>
        <begin position="1779"/>
        <end position="1830"/>
    </location>
</feature>
<feature type="zinc finger region" description="TRAF-type" evidence="7">
    <location>
        <begin position="713"/>
        <end position="759"/>
    </location>
</feature>
<evidence type="ECO:0000256" key="5">
    <source>
        <dbReference type="ARBA" id="ARBA00023043"/>
    </source>
</evidence>
<sequence length="2171" mass="245476">MSSLAPLLTPLSKKQRGKAKKYIAIDQIPGGISPYRSLAKAHSWKKRTKKEAGEGNCRREVNSKLCYQYEEALRRRDFRQVLWMITNGDIPSNYETKTGETALLAAVSAKNLDALAMLMTSGVSIDTPNRRGYTPLMKAIAVAVPQHRPVSKRVSDISVLSNNNVEELGYPSASMSDFSTGIYDNDIVASVLDYEPNLIQMDQSGRTAFDWAKLTGNTQALEWLETRQREKSVKHQSLANRQERVAQCQELLSRHEECIQRIESLIAPQFFDENELVKSLKMTTTTATEFTRASNDLKAMDDTPRPLPFRSQFFVNTETREGWTPLTKCAAFGYVVGVQELLAMGADFRYETRLRHTAMTWASYCGHEAVVLHLLRVGVDVNQKTRDGKTALMHAISNSQAKIVHHLLIATRDECFPAKAIESFSTEVDPNLQCQSKIKTRISAQKTKELKSVELEWHKTFLKKMKWQDQTGKDALKLAQCAVEQTQAVYDGLQDESSSDRQNEVPPAIQVLRQVQNAIKEAEEHKKYVEVHAERTKLTTCHSDGCSFVAPKDDAGDCPLRKTHCPLDLCGKHIRLLDTNPRCHDHVKSGNGGYDKVEIRPTCLKAMRQHINVYEAFLNKLHSSQQQFSSDETEEKADRGFEKGGTVTFLVNWLQGLFAKLQQEYTELKLRKDTSSQVCRILTFDPRKSQHLLEFPDGHSVWMSLELLDTDIHESEECSKRLVFCENQCGLHVPYCEMEEHLKSKCAMRVMMCPTGCRELVFAYLYEDHWKRCRQRVVPCGVGGKMCARPIRVWHVGNKLVRCAVHNANALLWALKSQDLDLATYLLQNVDAFNVVNEEFANGFSPLVLAASLGNLDLIHLLLRFGADVNLETSRGRAPLAEACMAQDVAIVKLLIDNRASVTHTNRKGRNLLEMAHAFADSETSTSETSDKVSKWKEIIHLLEEQEELERAQRDLFIAITCSNYDHLIQCFKYSAKAPSHTLPANPLEALHELVNAKEKQSRAVRAELDEAIHVFNESIAETEAKRVQAIQLSSQVDDSCRRLQNVEKAEEASDIDSSALEADMLAMIRQITAQDIAQLLNSHVPSDTSLVVVKALSLLCGVVPRGRRNATEYTDVEWWKTAQALLMDRSLLRQLRGYRQQTISPDVMAKVRRECLKTPAFAVCSAEFKANCASFNTESGERRMNSRIPPVETLRGNIIGIIATWVQGVELEYKARAERQVFVERKRQLEVALTVAREKQQHSSFEAQVGARSLPARQEEVEAVRIQKDIAEKELEVAKKRLNTYKLLNYAALSGHTPLTFACAVGNEAIVHMLISHGACSGHQFEEQNLCASFIQALVRDFQYRKKFERQRRVQELSGGGAKPRSDAATEALVRNVAHSFIVGHYKRKLVHFRQTHRVAIHEAIINGYPEIAAILLSKEAKLWQKTYVLPERVYPGSLLENIGPISKESQETVKRQGKWKLQPLATERKKTQDFEEDTDEIDFGKPMTVAETLNCALKYFDSRLFNASKGWGSDETVYSATAEFVNNSLEKMKNSRQEKQKQLVSRRNVIRKTAELKEKHAALETAIISRDFIAISRLLDAGAFADYETSGGAMSALLAACVEEIYVENEDGTDVLAVEYLLDRTMNRPLVNFESSQGLTALGTAAFYGTLKCAQVLIERGASINFAARLNGRTAVMVAAENGKEDFVRFLLSSKGIDVFLPDTKGKTALDYARTSGFVKIVGLLEAAMGGKRDRVVSTVSGLYGVCKWGCGFMTQIEGHLVHQARVVKNTNPLEEHELHHCLKRHVICPNHCGISELWAEEVNDHIQHTCELRLVNCSNQKCTVRYPFKDRTNHLQDECEFRVVVCECGESMSYQRHVLHAKTQCPMRHVPCPLQCQKAEDAESQVFQLRWQDVKAHVTGDCPHRNVRCRNGCPINDLLLKGRTRHETIVCLLRRVECKWGCNETVLANTQAIHERDECEQRQQSCPNRCGRNNVPVLEMDEHISTKCSRRLVPCSLGCGRRVPLHTMDAHVAQDCRKRTVTCGQCHQLVLEEDRMTHQNSQCPHRLTVCGLCGQTNLSHTQMAHHRNEECKMRQVTCKYQCFVKMLVAHEKERHEMWECAFRPTWCPLGCGEVFICNALKKHQRSCPMRFVVCGNGCGEELREKDRADHEQHYCSLNKAPGQIARKM</sequence>
<accession>A0A8T1GTU0</accession>
<evidence type="ECO:0000313" key="11">
    <source>
        <dbReference type="Proteomes" id="UP000697107"/>
    </source>
</evidence>
<dbReference type="InterPro" id="IPR001293">
    <property type="entry name" value="Znf_TRAF"/>
</dbReference>
<dbReference type="Gene3D" id="1.20.920.20">
    <property type="match status" value="1"/>
</dbReference>
<dbReference type="Pfam" id="PF02176">
    <property type="entry name" value="zf-TRAF"/>
    <property type="match status" value="2"/>
</dbReference>
<dbReference type="VEuPathDB" id="FungiDB:PC110_g4087"/>
<feature type="repeat" description="ANK" evidence="6">
    <location>
        <begin position="98"/>
        <end position="130"/>
    </location>
</feature>